<comment type="caution">
    <text evidence="1">The sequence shown here is derived from an EMBL/GenBank/DDBJ whole genome shotgun (WGS) entry which is preliminary data.</text>
</comment>
<dbReference type="Proteomes" id="UP001180020">
    <property type="component" value="Unassembled WGS sequence"/>
</dbReference>
<proteinExistence type="predicted"/>
<keyword evidence="2" id="KW-1185">Reference proteome</keyword>
<dbReference type="EMBL" id="JAUJYO010000010">
    <property type="protein sequence ID" value="KAK1305853.1"/>
    <property type="molecule type" value="Genomic_DNA"/>
</dbReference>
<name>A0AAV9DZ25_ACOCL</name>
<reference evidence="1" key="2">
    <citation type="submission" date="2023-06" db="EMBL/GenBank/DDBJ databases">
        <authorList>
            <person name="Ma L."/>
            <person name="Liu K.-W."/>
            <person name="Li Z."/>
            <person name="Hsiao Y.-Y."/>
            <person name="Qi Y."/>
            <person name="Fu T."/>
            <person name="Tang G."/>
            <person name="Zhang D."/>
            <person name="Sun W.-H."/>
            <person name="Liu D.-K."/>
            <person name="Li Y."/>
            <person name="Chen G.-Z."/>
            <person name="Liu X.-D."/>
            <person name="Liao X.-Y."/>
            <person name="Jiang Y.-T."/>
            <person name="Yu X."/>
            <person name="Hao Y."/>
            <person name="Huang J."/>
            <person name="Zhao X.-W."/>
            <person name="Ke S."/>
            <person name="Chen Y.-Y."/>
            <person name="Wu W.-L."/>
            <person name="Hsu J.-L."/>
            <person name="Lin Y.-F."/>
            <person name="Huang M.-D."/>
            <person name="Li C.-Y."/>
            <person name="Huang L."/>
            <person name="Wang Z.-W."/>
            <person name="Zhao X."/>
            <person name="Zhong W.-Y."/>
            <person name="Peng D.-H."/>
            <person name="Ahmad S."/>
            <person name="Lan S."/>
            <person name="Zhang J.-S."/>
            <person name="Tsai W.-C."/>
            <person name="Van De Peer Y."/>
            <person name="Liu Z.-J."/>
        </authorList>
    </citation>
    <scope>NUCLEOTIDE SEQUENCE</scope>
    <source>
        <strain evidence="1">CP</strain>
        <tissue evidence="1">Leaves</tissue>
    </source>
</reference>
<sequence>MEIITEATVRAVGGGILDACVFKGAMGAVGGMAILWDDGKWKECTVSIGDYSISVMLECRRSGWKWACSCVYGPLDDSSRERLWEELSSDHDRVSLGIATH</sequence>
<dbReference type="AlphaFoldDB" id="A0AAV9DZ25"/>
<reference evidence="1" key="1">
    <citation type="journal article" date="2023" name="Nat. Commun.">
        <title>Diploid and tetraploid genomes of Acorus and the evolution of monocots.</title>
        <authorList>
            <person name="Ma L."/>
            <person name="Liu K.W."/>
            <person name="Li Z."/>
            <person name="Hsiao Y.Y."/>
            <person name="Qi Y."/>
            <person name="Fu T."/>
            <person name="Tang G.D."/>
            <person name="Zhang D."/>
            <person name="Sun W.H."/>
            <person name="Liu D.K."/>
            <person name="Li Y."/>
            <person name="Chen G.Z."/>
            <person name="Liu X.D."/>
            <person name="Liao X.Y."/>
            <person name="Jiang Y.T."/>
            <person name="Yu X."/>
            <person name="Hao Y."/>
            <person name="Huang J."/>
            <person name="Zhao X.W."/>
            <person name="Ke S."/>
            <person name="Chen Y.Y."/>
            <person name="Wu W.L."/>
            <person name="Hsu J.L."/>
            <person name="Lin Y.F."/>
            <person name="Huang M.D."/>
            <person name="Li C.Y."/>
            <person name="Huang L."/>
            <person name="Wang Z.W."/>
            <person name="Zhao X."/>
            <person name="Zhong W.Y."/>
            <person name="Peng D.H."/>
            <person name="Ahmad S."/>
            <person name="Lan S."/>
            <person name="Zhang J.S."/>
            <person name="Tsai W.C."/>
            <person name="Van de Peer Y."/>
            <person name="Liu Z.J."/>
        </authorList>
    </citation>
    <scope>NUCLEOTIDE SEQUENCE</scope>
    <source>
        <strain evidence="1">CP</strain>
    </source>
</reference>
<gene>
    <name evidence="1" type="ORF">QJS10_CPA10g00913</name>
</gene>
<accession>A0AAV9DZ25</accession>
<organism evidence="1 2">
    <name type="scientific">Acorus calamus</name>
    <name type="common">Sweet flag</name>
    <dbReference type="NCBI Taxonomy" id="4465"/>
    <lineage>
        <taxon>Eukaryota</taxon>
        <taxon>Viridiplantae</taxon>
        <taxon>Streptophyta</taxon>
        <taxon>Embryophyta</taxon>
        <taxon>Tracheophyta</taxon>
        <taxon>Spermatophyta</taxon>
        <taxon>Magnoliopsida</taxon>
        <taxon>Liliopsida</taxon>
        <taxon>Acoraceae</taxon>
        <taxon>Acorus</taxon>
    </lineage>
</organism>
<protein>
    <submittedName>
        <fullName evidence="1">Uncharacterized protein</fullName>
    </submittedName>
</protein>
<evidence type="ECO:0000313" key="2">
    <source>
        <dbReference type="Proteomes" id="UP001180020"/>
    </source>
</evidence>
<evidence type="ECO:0000313" key="1">
    <source>
        <dbReference type="EMBL" id="KAK1305853.1"/>
    </source>
</evidence>